<feature type="transmembrane region" description="Helical" evidence="1">
    <location>
        <begin position="85"/>
        <end position="106"/>
    </location>
</feature>
<feature type="transmembrane region" description="Helical" evidence="1">
    <location>
        <begin position="12"/>
        <end position="32"/>
    </location>
</feature>
<feature type="transmembrane region" description="Helical" evidence="1">
    <location>
        <begin position="118"/>
        <end position="145"/>
    </location>
</feature>
<dbReference type="RefSeq" id="WP_057771145.1">
    <property type="nucleotide sequence ID" value="NZ_JQAT01000010.1"/>
</dbReference>
<feature type="transmembrane region" description="Helical" evidence="1">
    <location>
        <begin position="160"/>
        <end position="191"/>
    </location>
</feature>
<dbReference type="GO" id="GO:0022857">
    <property type="term" value="F:transmembrane transporter activity"/>
    <property type="evidence" value="ECO:0007669"/>
    <property type="project" value="InterPro"/>
</dbReference>
<keyword evidence="4" id="KW-1185">Reference proteome</keyword>
<evidence type="ECO:0000313" key="2">
    <source>
        <dbReference type="EMBL" id="KRN27292.1"/>
    </source>
</evidence>
<dbReference type="AlphaFoldDB" id="A0A0R2FQJ8"/>
<sequence>MKTRNRTYEISILAIFTALIILQSTVPMFGYINIIPGVPAITTVHLTVIIGAVILGPRDGSILGIVWGLVALFKAYTSPGDALSLLLFTNPIIAVVPRVLVGYVAGELYQHLSKHMKPALTMSLAGLIGALVNSVLVVLFAWLFYRSKAAGLLHTNVNNFLWVMTAAVGVNAISEAILAAIVTPLVGVPLLRFKRN</sequence>
<dbReference type="OrthoDB" id="9813540at2"/>
<gene>
    <name evidence="2" type="ORF">IV38_GL000698</name>
    <name evidence="3" type="ORF">IV40_GL000524</name>
</gene>
<dbReference type="EMBL" id="JQAZ01000010">
    <property type="protein sequence ID" value="KRN29926.1"/>
    <property type="molecule type" value="Genomic_DNA"/>
</dbReference>
<accession>A0A0R2FQJ8</accession>
<dbReference type="Proteomes" id="UP000051751">
    <property type="component" value="Unassembled WGS sequence"/>
</dbReference>
<dbReference type="InterPro" id="IPR024529">
    <property type="entry name" value="ECF_trnsprt_substrate-spec"/>
</dbReference>
<dbReference type="STRING" id="81857.IV38_GL000698"/>
<dbReference type="PATRIC" id="fig|81857.3.peg.702"/>
<dbReference type="EMBL" id="JQAT01000010">
    <property type="protein sequence ID" value="KRN27292.1"/>
    <property type="molecule type" value="Genomic_DNA"/>
</dbReference>
<organism evidence="2 5">
    <name type="scientific">Lactobacillus selangorensis</name>
    <dbReference type="NCBI Taxonomy" id="81857"/>
    <lineage>
        <taxon>Bacteria</taxon>
        <taxon>Bacillati</taxon>
        <taxon>Bacillota</taxon>
        <taxon>Bacilli</taxon>
        <taxon>Lactobacillales</taxon>
        <taxon>Lactobacillaceae</taxon>
        <taxon>Lactobacillus</taxon>
    </lineage>
</organism>
<evidence type="ECO:0000256" key="1">
    <source>
        <dbReference type="SAM" id="Phobius"/>
    </source>
</evidence>
<evidence type="ECO:0000313" key="3">
    <source>
        <dbReference type="EMBL" id="KRN29926.1"/>
    </source>
</evidence>
<protein>
    <submittedName>
        <fullName evidence="2">Membrane protein</fullName>
    </submittedName>
</protein>
<proteinExistence type="predicted"/>
<dbReference type="Pfam" id="PF12822">
    <property type="entry name" value="ECF_trnsprt"/>
    <property type="match status" value="1"/>
</dbReference>
<evidence type="ECO:0000313" key="4">
    <source>
        <dbReference type="Proteomes" id="UP000051645"/>
    </source>
</evidence>
<keyword evidence="1" id="KW-0812">Transmembrane</keyword>
<keyword evidence="1" id="KW-0472">Membrane</keyword>
<reference evidence="4 5" key="1">
    <citation type="journal article" date="2015" name="Genome Announc.">
        <title>Expanding the biotechnology potential of lactobacilli through comparative genomics of 213 strains and associated genera.</title>
        <authorList>
            <person name="Sun Z."/>
            <person name="Harris H.M."/>
            <person name="McCann A."/>
            <person name="Guo C."/>
            <person name="Argimon S."/>
            <person name="Zhang W."/>
            <person name="Yang X."/>
            <person name="Jeffery I.B."/>
            <person name="Cooney J.C."/>
            <person name="Kagawa T.F."/>
            <person name="Liu W."/>
            <person name="Song Y."/>
            <person name="Salvetti E."/>
            <person name="Wrobel A."/>
            <person name="Rasinkangas P."/>
            <person name="Parkhill J."/>
            <person name="Rea M.C."/>
            <person name="O'Sullivan O."/>
            <person name="Ritari J."/>
            <person name="Douillard F.P."/>
            <person name="Paul Ross R."/>
            <person name="Yang R."/>
            <person name="Briner A.E."/>
            <person name="Felis G.E."/>
            <person name="de Vos W.M."/>
            <person name="Barrangou R."/>
            <person name="Klaenhammer T.R."/>
            <person name="Caufield P.W."/>
            <person name="Cui Y."/>
            <person name="Zhang H."/>
            <person name="O'Toole P.W."/>
        </authorList>
    </citation>
    <scope>NUCLEOTIDE SEQUENCE [LARGE SCALE GENOMIC DNA]</scope>
    <source>
        <strain evidence="2 5">ATCC BAA-66</strain>
        <strain evidence="3 4">DSM 13344</strain>
    </source>
</reference>
<comment type="caution">
    <text evidence="2">The sequence shown here is derived from an EMBL/GenBank/DDBJ whole genome shotgun (WGS) entry which is preliminary data.</text>
</comment>
<name>A0A0R2FQJ8_9LACO</name>
<keyword evidence="1" id="KW-1133">Transmembrane helix</keyword>
<dbReference type="Proteomes" id="UP000051645">
    <property type="component" value="Unassembled WGS sequence"/>
</dbReference>
<evidence type="ECO:0000313" key="5">
    <source>
        <dbReference type="Proteomes" id="UP000051751"/>
    </source>
</evidence>
<dbReference type="Gene3D" id="1.10.1760.20">
    <property type="match status" value="1"/>
</dbReference>